<comment type="caution">
    <text evidence="2">The sequence shown here is derived from an EMBL/GenBank/DDBJ whole genome shotgun (WGS) entry which is preliminary data.</text>
</comment>
<protein>
    <submittedName>
        <fullName evidence="2">Uncharacterized protein</fullName>
    </submittedName>
</protein>
<feature type="compositionally biased region" description="Basic and acidic residues" evidence="1">
    <location>
        <begin position="25"/>
        <end position="42"/>
    </location>
</feature>
<evidence type="ECO:0000313" key="2">
    <source>
        <dbReference type="EMBL" id="CAI0423279.1"/>
    </source>
</evidence>
<evidence type="ECO:0000313" key="3">
    <source>
        <dbReference type="Proteomes" id="UP001154282"/>
    </source>
</evidence>
<dbReference type="AlphaFoldDB" id="A0AAV0KLH5"/>
<name>A0AAV0KLH5_9ROSI</name>
<dbReference type="EMBL" id="CAMGYJ010000005">
    <property type="protein sequence ID" value="CAI0423279.1"/>
    <property type="molecule type" value="Genomic_DNA"/>
</dbReference>
<sequence>MFDMLDLAHNLFSDNNTGRAGSTRGDFDKNPERHSPIDRERP</sequence>
<keyword evidence="3" id="KW-1185">Reference proteome</keyword>
<feature type="region of interest" description="Disordered" evidence="1">
    <location>
        <begin position="1"/>
        <end position="42"/>
    </location>
</feature>
<organism evidence="2 3">
    <name type="scientific">Linum tenue</name>
    <dbReference type="NCBI Taxonomy" id="586396"/>
    <lineage>
        <taxon>Eukaryota</taxon>
        <taxon>Viridiplantae</taxon>
        <taxon>Streptophyta</taxon>
        <taxon>Embryophyta</taxon>
        <taxon>Tracheophyta</taxon>
        <taxon>Spermatophyta</taxon>
        <taxon>Magnoliopsida</taxon>
        <taxon>eudicotyledons</taxon>
        <taxon>Gunneridae</taxon>
        <taxon>Pentapetalae</taxon>
        <taxon>rosids</taxon>
        <taxon>fabids</taxon>
        <taxon>Malpighiales</taxon>
        <taxon>Linaceae</taxon>
        <taxon>Linum</taxon>
    </lineage>
</organism>
<proteinExistence type="predicted"/>
<accession>A0AAV0KLH5</accession>
<evidence type="ECO:0000256" key="1">
    <source>
        <dbReference type="SAM" id="MobiDB-lite"/>
    </source>
</evidence>
<reference evidence="2" key="1">
    <citation type="submission" date="2022-08" db="EMBL/GenBank/DDBJ databases">
        <authorList>
            <person name="Gutierrez-Valencia J."/>
        </authorList>
    </citation>
    <scope>NUCLEOTIDE SEQUENCE</scope>
</reference>
<dbReference type="Proteomes" id="UP001154282">
    <property type="component" value="Unassembled WGS sequence"/>
</dbReference>
<gene>
    <name evidence="2" type="ORF">LITE_LOCUS19456</name>
</gene>